<feature type="compositionally biased region" description="Polar residues" evidence="1">
    <location>
        <begin position="651"/>
        <end position="665"/>
    </location>
</feature>
<feature type="compositionally biased region" description="Acidic residues" evidence="1">
    <location>
        <begin position="974"/>
        <end position="983"/>
    </location>
</feature>
<feature type="compositionally biased region" description="Low complexity" evidence="1">
    <location>
        <begin position="1238"/>
        <end position="1247"/>
    </location>
</feature>
<feature type="compositionally biased region" description="Polar residues" evidence="1">
    <location>
        <begin position="1248"/>
        <end position="1268"/>
    </location>
</feature>
<reference evidence="4" key="1">
    <citation type="submission" date="2020-05" db="EMBL/GenBank/DDBJ databases">
        <title>Phylogenomic resolution of chytrid fungi.</title>
        <authorList>
            <person name="Stajich J.E."/>
            <person name="Amses K."/>
            <person name="Simmons R."/>
            <person name="Seto K."/>
            <person name="Myers J."/>
            <person name="Bonds A."/>
            <person name="Quandt C.A."/>
            <person name="Barry K."/>
            <person name="Liu P."/>
            <person name="Grigoriev I."/>
            <person name="Longcore J.E."/>
            <person name="James T.Y."/>
        </authorList>
    </citation>
    <scope>NUCLEOTIDE SEQUENCE</scope>
    <source>
        <strain evidence="4">JEL0513</strain>
    </source>
</reference>
<feature type="compositionally biased region" description="Gly residues" evidence="1">
    <location>
        <begin position="1280"/>
        <end position="1290"/>
    </location>
</feature>
<evidence type="ECO:0000313" key="4">
    <source>
        <dbReference type="EMBL" id="KAJ3114340.1"/>
    </source>
</evidence>
<comment type="caution">
    <text evidence="4">The sequence shown here is derived from an EMBL/GenBank/DDBJ whole genome shotgun (WGS) entry which is preliminary data.</text>
</comment>
<feature type="compositionally biased region" description="Polar residues" evidence="1">
    <location>
        <begin position="174"/>
        <end position="187"/>
    </location>
</feature>
<feature type="compositionally biased region" description="Low complexity" evidence="1">
    <location>
        <begin position="243"/>
        <end position="267"/>
    </location>
</feature>
<feature type="region of interest" description="Disordered" evidence="1">
    <location>
        <begin position="713"/>
        <end position="851"/>
    </location>
</feature>
<dbReference type="GO" id="GO:0000987">
    <property type="term" value="F:cis-regulatory region sequence-specific DNA binding"/>
    <property type="evidence" value="ECO:0007669"/>
    <property type="project" value="TreeGrafter"/>
</dbReference>
<proteinExistence type="predicted"/>
<dbReference type="PANTHER" id="PTHR14596">
    <property type="entry name" value="ZINC FINGER PROTEIN"/>
    <property type="match status" value="1"/>
</dbReference>
<feature type="compositionally biased region" description="Low complexity" evidence="1">
    <location>
        <begin position="1152"/>
        <end position="1169"/>
    </location>
</feature>
<dbReference type="EMBL" id="JADGJH010001374">
    <property type="protein sequence ID" value="KAJ3114340.1"/>
    <property type="molecule type" value="Genomic_DNA"/>
</dbReference>
<feature type="compositionally biased region" description="Basic and acidic residues" evidence="1">
    <location>
        <begin position="143"/>
        <end position="153"/>
    </location>
</feature>
<feature type="compositionally biased region" description="Low complexity" evidence="1">
    <location>
        <begin position="1084"/>
        <end position="1097"/>
    </location>
</feature>
<keyword evidence="2" id="KW-0812">Transmembrane</keyword>
<feature type="compositionally biased region" description="Low complexity" evidence="1">
    <location>
        <begin position="931"/>
        <end position="963"/>
    </location>
</feature>
<feature type="region of interest" description="Disordered" evidence="1">
    <location>
        <begin position="1150"/>
        <end position="1200"/>
    </location>
</feature>
<sequence length="1319" mass="140072">MEMAAVLVGTAMLAMAQTSTLTLSGTAVSTDASNSGSTSGVACTTDADCLGSGGSCYFGNCTVIINCSLATLGQCGNSFATAIKQPLIIGLVILGVFVLLCCLPSILCCFFRKLFCFAIKAPVRVVGASAKAVSAVSNMDTIKRTKTRTDRTLPRNNSNNNNNVNQQSSTGNNKANLQKTRFSTYNPYSAYKNKPPSANGRDGVAAGRAKQQQYAKLNEVTTTGGTPQYINTVANGPPSAGASPRTPNGSNPRNPNNGSGPRYPPTAAGGGGGYNNGYSQNNGYGGNGGPNGYPANNGNGQQRLKTPAVIKNNTVQDADGGVCAGHGVGGSGGAKLDSNDSSINDRNNCRTFGDNDSIIGLIAGGAVFLVVIIPGLICCCVKRLLCFAVRIPGKAVSAAFSAAAAGTSSSNTNDSSYKNNKSSQQQQQQRNYGSKNINGGGDGSRPLQNRKKEYTQFNDVDDDGPNNSGLQPYGGIGSNGVNPPVSAYKPSRSQPYPQPPNTSKHNYQPAINQQQQQQYGNESVVNNAAYAYPTVNVAAAAAATAYTPASGQLYYGMDPNSQNFYAQQQYMAQGYNGQQYNPYETQQQIFQQQQQQQQYQPRFIPYDPSQQQQPLLQQQQQQQSLSRQPSTGARPNPRQPYQQPRQQQQQAAENDSSFVQPTENPSRLPRKLNEGPTATVAGVAPAAVAAPRAPTHPRVAVLALAAATANVEDLTGPDATESPHRGRFDSDSSGTSADGTGDKQQRGKRQQQQVRVGSPSSGGVIARGSAGAVFLPPPPPESPDLSVANRARARDGDDTAADIDGYVNVRGGRPSTTNKQLQQRPKQRSDRAWNERGEKTTGAVDDSDSDLLSNYIDEDDVVVHEDDVEEIVVEPRRPAAGAAGRRPRRQSLLESEARKQRLEMERIEEEAMRARGGINAGSGGFSPAITSTSRSNLYRSSSDGSASTSRRAAAAANATGRSNINGQWASDVLDGYDDDDDLNDSPFGQKNRQQDTQTEQQQVQRIPGRTPAIPLFKPVFQEPQQQQQQQQQRPQGISSRELARQQLQRERDSAAIAAAAAAALIKRASRDLTIRSDSSDNPANDTSTNSRRTSSNKRLSREYVKEASVGFAHRLHVANKRASRELIATVENGGVTGRERAMKRISYEFVESSGNSSRRDSGSGNYSRAGGAGGSSRERGKRMSSDAGSGSAGASGSDRSAVANALFEEYAWMGGRQGLQQQQQQQQQGGDRGRAPIQQQQQQRQQQSGLPTGQISVNYSGGNETSLSPAHRRVAVVGDGVDGGGGGGNAEGSLSPRRRAPTGDDGDGAGGVDRNRNRW</sequence>
<keyword evidence="2" id="KW-0472">Membrane</keyword>
<feature type="compositionally biased region" description="Low complexity" evidence="1">
    <location>
        <begin position="1185"/>
        <end position="1200"/>
    </location>
</feature>
<dbReference type="GO" id="GO:0005634">
    <property type="term" value="C:nucleus"/>
    <property type="evidence" value="ECO:0007669"/>
    <property type="project" value="TreeGrafter"/>
</dbReference>
<evidence type="ECO:0000256" key="1">
    <source>
        <dbReference type="SAM" id="MobiDB-lite"/>
    </source>
</evidence>
<keyword evidence="3" id="KW-0732">Signal</keyword>
<feature type="compositionally biased region" description="Low complexity" evidence="1">
    <location>
        <begin position="608"/>
        <end position="650"/>
    </location>
</feature>
<feature type="region of interest" description="Disordered" evidence="1">
    <location>
        <begin position="143"/>
        <end position="302"/>
    </location>
</feature>
<feature type="compositionally biased region" description="Basic and acidic residues" evidence="1">
    <location>
        <begin position="827"/>
        <end position="839"/>
    </location>
</feature>
<feature type="compositionally biased region" description="Low complexity" evidence="1">
    <location>
        <begin position="989"/>
        <end position="1004"/>
    </location>
</feature>
<accession>A0AAD5XEC1</accession>
<feature type="region of interest" description="Disordered" evidence="1">
    <location>
        <begin position="605"/>
        <end position="674"/>
    </location>
</feature>
<feature type="region of interest" description="Disordered" evidence="1">
    <location>
        <begin position="1216"/>
        <end position="1319"/>
    </location>
</feature>
<feature type="signal peptide" evidence="3">
    <location>
        <begin position="1"/>
        <end position="16"/>
    </location>
</feature>
<dbReference type="GO" id="GO:0000981">
    <property type="term" value="F:DNA-binding transcription factor activity, RNA polymerase II-specific"/>
    <property type="evidence" value="ECO:0007669"/>
    <property type="project" value="TreeGrafter"/>
</dbReference>
<feature type="transmembrane region" description="Helical" evidence="2">
    <location>
        <begin position="87"/>
        <end position="111"/>
    </location>
</feature>
<feature type="compositionally biased region" description="Basic and acidic residues" evidence="1">
    <location>
        <begin position="895"/>
        <end position="913"/>
    </location>
</feature>
<evidence type="ECO:0000313" key="5">
    <source>
        <dbReference type="Proteomes" id="UP001211907"/>
    </source>
</evidence>
<feature type="chain" id="PRO_5042205735" evidence="3">
    <location>
        <begin position="17"/>
        <end position="1319"/>
    </location>
</feature>
<feature type="compositionally biased region" description="Low complexity" evidence="1">
    <location>
        <begin position="407"/>
        <end position="436"/>
    </location>
</feature>
<feature type="transmembrane region" description="Helical" evidence="2">
    <location>
        <begin position="358"/>
        <end position="377"/>
    </location>
</feature>
<feature type="compositionally biased region" description="Basic and acidic residues" evidence="1">
    <location>
        <begin position="721"/>
        <end position="730"/>
    </location>
</feature>
<feature type="region of interest" description="Disordered" evidence="1">
    <location>
        <begin position="407"/>
        <end position="518"/>
    </location>
</feature>
<gene>
    <name evidence="4" type="ORF">HK100_001691</name>
</gene>
<keyword evidence="2" id="KW-1133">Transmembrane helix</keyword>
<keyword evidence="5" id="KW-1185">Reference proteome</keyword>
<feature type="compositionally biased region" description="Low complexity" evidence="1">
    <location>
        <begin position="156"/>
        <end position="173"/>
    </location>
</feature>
<dbReference type="Proteomes" id="UP001211907">
    <property type="component" value="Unassembled WGS sequence"/>
</dbReference>
<dbReference type="GO" id="GO:0042594">
    <property type="term" value="P:response to starvation"/>
    <property type="evidence" value="ECO:0007669"/>
    <property type="project" value="TreeGrafter"/>
</dbReference>
<dbReference type="PANTHER" id="PTHR14596:SF72">
    <property type="entry name" value="ZINC FINGER PROTEIN MSN2-RELATED"/>
    <property type="match status" value="1"/>
</dbReference>
<feature type="compositionally biased region" description="Low complexity" evidence="1">
    <location>
        <begin position="1021"/>
        <end position="1035"/>
    </location>
</feature>
<evidence type="ECO:0000256" key="2">
    <source>
        <dbReference type="SAM" id="Phobius"/>
    </source>
</evidence>
<protein>
    <submittedName>
        <fullName evidence="4">Uncharacterized protein</fullName>
    </submittedName>
</protein>
<feature type="compositionally biased region" description="Polar residues" evidence="1">
    <location>
        <begin position="210"/>
        <end position="234"/>
    </location>
</feature>
<name>A0AAD5XEC1_9FUNG</name>
<feature type="compositionally biased region" description="Polar residues" evidence="1">
    <location>
        <begin position="491"/>
        <end position="512"/>
    </location>
</feature>
<feature type="compositionally biased region" description="Polar residues" evidence="1">
    <location>
        <begin position="814"/>
        <end position="824"/>
    </location>
</feature>
<organism evidence="4 5">
    <name type="scientific">Physocladia obscura</name>
    <dbReference type="NCBI Taxonomy" id="109957"/>
    <lineage>
        <taxon>Eukaryota</taxon>
        <taxon>Fungi</taxon>
        <taxon>Fungi incertae sedis</taxon>
        <taxon>Chytridiomycota</taxon>
        <taxon>Chytridiomycota incertae sedis</taxon>
        <taxon>Chytridiomycetes</taxon>
        <taxon>Chytridiales</taxon>
        <taxon>Chytriomycetaceae</taxon>
        <taxon>Physocladia</taxon>
    </lineage>
</organism>
<evidence type="ECO:0000256" key="3">
    <source>
        <dbReference type="SAM" id="SignalP"/>
    </source>
</evidence>
<feature type="region of interest" description="Disordered" evidence="1">
    <location>
        <begin position="1074"/>
        <end position="1100"/>
    </location>
</feature>
<feature type="region of interest" description="Disordered" evidence="1">
    <location>
        <begin position="874"/>
        <end position="1049"/>
    </location>
</feature>
<feature type="compositionally biased region" description="Low complexity" evidence="1">
    <location>
        <begin position="1218"/>
        <end position="1229"/>
    </location>
</feature>